<evidence type="ECO:0000313" key="1">
    <source>
        <dbReference type="EMBL" id="KAI3804750.1"/>
    </source>
</evidence>
<accession>A0ACB9I9R9</accession>
<dbReference type="Proteomes" id="UP001056120">
    <property type="component" value="Linkage Group LG09"/>
</dbReference>
<reference evidence="1 2" key="2">
    <citation type="journal article" date="2022" name="Mol. Ecol. Resour.">
        <title>The genomes of chicory, endive, great burdock and yacon provide insights into Asteraceae paleo-polyploidization history and plant inulin production.</title>
        <authorList>
            <person name="Fan W."/>
            <person name="Wang S."/>
            <person name="Wang H."/>
            <person name="Wang A."/>
            <person name="Jiang F."/>
            <person name="Liu H."/>
            <person name="Zhao H."/>
            <person name="Xu D."/>
            <person name="Zhang Y."/>
        </authorList>
    </citation>
    <scope>NUCLEOTIDE SEQUENCE [LARGE SCALE GENOMIC DNA]</scope>
    <source>
        <strain evidence="2">cv. Yunnan</strain>
        <tissue evidence="1">Leaves</tissue>
    </source>
</reference>
<evidence type="ECO:0000313" key="2">
    <source>
        <dbReference type="Proteomes" id="UP001056120"/>
    </source>
</evidence>
<organism evidence="1 2">
    <name type="scientific">Smallanthus sonchifolius</name>
    <dbReference type="NCBI Taxonomy" id="185202"/>
    <lineage>
        <taxon>Eukaryota</taxon>
        <taxon>Viridiplantae</taxon>
        <taxon>Streptophyta</taxon>
        <taxon>Embryophyta</taxon>
        <taxon>Tracheophyta</taxon>
        <taxon>Spermatophyta</taxon>
        <taxon>Magnoliopsida</taxon>
        <taxon>eudicotyledons</taxon>
        <taxon>Gunneridae</taxon>
        <taxon>Pentapetalae</taxon>
        <taxon>asterids</taxon>
        <taxon>campanulids</taxon>
        <taxon>Asterales</taxon>
        <taxon>Asteraceae</taxon>
        <taxon>Asteroideae</taxon>
        <taxon>Heliantheae alliance</taxon>
        <taxon>Millerieae</taxon>
        <taxon>Smallanthus</taxon>
    </lineage>
</organism>
<keyword evidence="2" id="KW-1185">Reference proteome</keyword>
<sequence length="102" mass="11349">MSGLINVGGKKAGTGVEGAHINLKVKGQNGIELLFRIKRSTKMKNLMFGYYFRQPAGRYFISYWFDGLVLQGHETPDEVLSLSHTVQKKVMQCNPKGSGQIC</sequence>
<protein>
    <submittedName>
        <fullName evidence="1">Uncharacterized protein</fullName>
    </submittedName>
</protein>
<dbReference type="EMBL" id="CM042026">
    <property type="protein sequence ID" value="KAI3804750.1"/>
    <property type="molecule type" value="Genomic_DNA"/>
</dbReference>
<gene>
    <name evidence="1" type="ORF">L1987_26540</name>
</gene>
<name>A0ACB9I9R9_9ASTR</name>
<proteinExistence type="predicted"/>
<comment type="caution">
    <text evidence="1">The sequence shown here is derived from an EMBL/GenBank/DDBJ whole genome shotgun (WGS) entry which is preliminary data.</text>
</comment>
<reference evidence="2" key="1">
    <citation type="journal article" date="2022" name="Mol. Ecol. Resour.">
        <title>The genomes of chicory, endive, great burdock and yacon provide insights into Asteraceae palaeo-polyploidization history and plant inulin production.</title>
        <authorList>
            <person name="Fan W."/>
            <person name="Wang S."/>
            <person name="Wang H."/>
            <person name="Wang A."/>
            <person name="Jiang F."/>
            <person name="Liu H."/>
            <person name="Zhao H."/>
            <person name="Xu D."/>
            <person name="Zhang Y."/>
        </authorList>
    </citation>
    <scope>NUCLEOTIDE SEQUENCE [LARGE SCALE GENOMIC DNA]</scope>
    <source>
        <strain evidence="2">cv. Yunnan</strain>
    </source>
</reference>